<evidence type="ECO:0000313" key="8">
    <source>
        <dbReference type="Proteomes" id="UP000191144"/>
    </source>
</evidence>
<sequence>MFSLQQNVNTSLGSILGILKEQLDSGQWPNCTVRMLNSGNLTLQDSPGSPFYQQPSNVPAFFLQCADEAGRNLTEVYSSLMSTLIEESTSPLANGSAPSLLIGKNPFSSAILLIAFAVCAVCAGSWMLLIVLLLLPANNHNSGKKMVYLGVTYSAIFHTVVLSKSMHSIFEKQYEANYQNSQEFDEQMLDSTLFNVMLFFTVLISNLNWIDIVYYMFHNYRKTQRKWIPRILSNRNRQILAVGLTLTGIQALVMGLRLWAARRNTESLGILLRVVDLVIYTAFTLSVTCFVWRNYGFTLRPKTLDQQLSWWGQFKVFWNDYHELALLLVYNAAVMALLYGVRIFTSVISNDVCKWLKCIIIFLNVLVTVNTWGLIGVLEQRERTFSKETVLGRKINNRDRFFVDPNISYGNDDCLMVEDGSINSQNASLLAGGEKSGGHKGDLKFITKPARALKSKLRGRKGDEDVNIGLSSSPSSKGVENETPQEDQEDRSWLHGEHDWAHDNESTETLLTRNYIFNHEEG</sequence>
<feature type="transmembrane region" description="Helical" evidence="6">
    <location>
        <begin position="193"/>
        <end position="217"/>
    </location>
</feature>
<evidence type="ECO:0000256" key="3">
    <source>
        <dbReference type="ARBA" id="ARBA00022989"/>
    </source>
</evidence>
<dbReference type="AlphaFoldDB" id="A0A1G4KBQ2"/>
<dbReference type="OrthoDB" id="4033945at2759"/>
<evidence type="ECO:0000256" key="6">
    <source>
        <dbReference type="SAM" id="Phobius"/>
    </source>
</evidence>
<keyword evidence="4 6" id="KW-0472">Membrane</keyword>
<dbReference type="GO" id="GO:0005886">
    <property type="term" value="C:plasma membrane"/>
    <property type="evidence" value="ECO:0007669"/>
    <property type="project" value="TreeGrafter"/>
</dbReference>
<feature type="compositionally biased region" description="Basic and acidic residues" evidence="5">
    <location>
        <begin position="490"/>
        <end position="505"/>
    </location>
</feature>
<dbReference type="PANTHER" id="PTHR35779:SF2">
    <property type="entry name" value="PROTEIN DFG16"/>
    <property type="match status" value="1"/>
</dbReference>
<evidence type="ECO:0000256" key="2">
    <source>
        <dbReference type="ARBA" id="ARBA00022692"/>
    </source>
</evidence>
<name>A0A1G4KBQ2_9SACH</name>
<feature type="compositionally biased region" description="Polar residues" evidence="5">
    <location>
        <begin position="469"/>
        <end position="478"/>
    </location>
</feature>
<keyword evidence="2 6" id="KW-0812">Transmembrane</keyword>
<protein>
    <submittedName>
        <fullName evidence="7">LAME_0G17986g1_1</fullName>
    </submittedName>
</protein>
<keyword evidence="3 6" id="KW-1133">Transmembrane helix</keyword>
<evidence type="ECO:0000313" key="7">
    <source>
        <dbReference type="EMBL" id="SCV01707.1"/>
    </source>
</evidence>
<proteinExistence type="predicted"/>
<evidence type="ECO:0000256" key="1">
    <source>
        <dbReference type="ARBA" id="ARBA00004141"/>
    </source>
</evidence>
<dbReference type="InterPro" id="IPR014844">
    <property type="entry name" value="PalH"/>
</dbReference>
<feature type="transmembrane region" description="Helical" evidence="6">
    <location>
        <begin position="324"/>
        <end position="348"/>
    </location>
</feature>
<dbReference type="Proteomes" id="UP000191144">
    <property type="component" value="Chromosome G"/>
</dbReference>
<dbReference type="PANTHER" id="PTHR35779">
    <property type="entry name" value="PH-RESPONSE REGULATOR PROTEIN PALH/RIM21"/>
    <property type="match status" value="1"/>
</dbReference>
<feature type="transmembrane region" description="Helical" evidence="6">
    <location>
        <begin position="238"/>
        <end position="258"/>
    </location>
</feature>
<reference evidence="8" key="1">
    <citation type="submission" date="2016-03" db="EMBL/GenBank/DDBJ databases">
        <authorList>
            <person name="Devillers Hugo."/>
        </authorList>
    </citation>
    <scope>NUCLEOTIDE SEQUENCE [LARGE SCALE GENOMIC DNA]</scope>
</reference>
<feature type="transmembrane region" description="Helical" evidence="6">
    <location>
        <begin position="110"/>
        <end position="135"/>
    </location>
</feature>
<dbReference type="GO" id="GO:0071467">
    <property type="term" value="P:cellular response to pH"/>
    <property type="evidence" value="ECO:0007669"/>
    <property type="project" value="TreeGrafter"/>
</dbReference>
<accession>A0A1G4KBQ2</accession>
<evidence type="ECO:0000256" key="5">
    <source>
        <dbReference type="SAM" id="MobiDB-lite"/>
    </source>
</evidence>
<feature type="transmembrane region" description="Helical" evidence="6">
    <location>
        <begin position="147"/>
        <end position="170"/>
    </location>
</feature>
<dbReference type="EMBL" id="LT598484">
    <property type="protein sequence ID" value="SCV01707.1"/>
    <property type="molecule type" value="Genomic_DNA"/>
</dbReference>
<evidence type="ECO:0000256" key="4">
    <source>
        <dbReference type="ARBA" id="ARBA00023136"/>
    </source>
</evidence>
<feature type="transmembrane region" description="Helical" evidence="6">
    <location>
        <begin position="270"/>
        <end position="292"/>
    </location>
</feature>
<comment type="subcellular location">
    <subcellularLocation>
        <location evidence="1">Membrane</location>
        <topology evidence="1">Multi-pass membrane protein</topology>
    </subcellularLocation>
</comment>
<feature type="region of interest" description="Disordered" evidence="5">
    <location>
        <begin position="456"/>
        <end position="505"/>
    </location>
</feature>
<organism evidence="7 8">
    <name type="scientific">Lachancea meyersii CBS 8951</name>
    <dbReference type="NCBI Taxonomy" id="1266667"/>
    <lineage>
        <taxon>Eukaryota</taxon>
        <taxon>Fungi</taxon>
        <taxon>Dikarya</taxon>
        <taxon>Ascomycota</taxon>
        <taxon>Saccharomycotina</taxon>
        <taxon>Saccharomycetes</taxon>
        <taxon>Saccharomycetales</taxon>
        <taxon>Saccharomycetaceae</taxon>
        <taxon>Lachancea</taxon>
    </lineage>
</organism>
<keyword evidence="8" id="KW-1185">Reference proteome</keyword>
<feature type="transmembrane region" description="Helical" evidence="6">
    <location>
        <begin position="354"/>
        <end position="378"/>
    </location>
</feature>
<gene>
    <name evidence="7" type="ORF">LAME_0G17986G</name>
</gene>
<dbReference type="Pfam" id="PF08733">
    <property type="entry name" value="PalH"/>
    <property type="match status" value="1"/>
</dbReference>